<evidence type="ECO:0000313" key="1">
    <source>
        <dbReference type="EMBL" id="JAH74067.1"/>
    </source>
</evidence>
<organism evidence="1">
    <name type="scientific">Anguilla anguilla</name>
    <name type="common">European freshwater eel</name>
    <name type="synonym">Muraena anguilla</name>
    <dbReference type="NCBI Taxonomy" id="7936"/>
    <lineage>
        <taxon>Eukaryota</taxon>
        <taxon>Metazoa</taxon>
        <taxon>Chordata</taxon>
        <taxon>Craniata</taxon>
        <taxon>Vertebrata</taxon>
        <taxon>Euteleostomi</taxon>
        <taxon>Actinopterygii</taxon>
        <taxon>Neopterygii</taxon>
        <taxon>Teleostei</taxon>
        <taxon>Anguilliformes</taxon>
        <taxon>Anguillidae</taxon>
        <taxon>Anguilla</taxon>
    </lineage>
</organism>
<protein>
    <submittedName>
        <fullName evidence="1">Uncharacterized protein</fullName>
    </submittedName>
</protein>
<reference evidence="1" key="1">
    <citation type="submission" date="2014-11" db="EMBL/GenBank/DDBJ databases">
        <authorList>
            <person name="Amaro Gonzalez C."/>
        </authorList>
    </citation>
    <scope>NUCLEOTIDE SEQUENCE</scope>
</reference>
<proteinExistence type="predicted"/>
<name>A0A0E9V7P2_ANGAN</name>
<dbReference type="AlphaFoldDB" id="A0A0E9V7P2"/>
<dbReference type="EMBL" id="GBXM01034510">
    <property type="protein sequence ID" value="JAH74067.1"/>
    <property type="molecule type" value="Transcribed_RNA"/>
</dbReference>
<sequence>MAVTRAPLARELVQPLDEGRTCRQALEQGVHEAGVAQIQQAGHHAFFRFFLSVIGPHRT</sequence>
<reference evidence="1" key="2">
    <citation type="journal article" date="2015" name="Fish Shellfish Immunol.">
        <title>Early steps in the European eel (Anguilla anguilla)-Vibrio vulnificus interaction in the gills: Role of the RtxA13 toxin.</title>
        <authorList>
            <person name="Callol A."/>
            <person name="Pajuelo D."/>
            <person name="Ebbesson L."/>
            <person name="Teles M."/>
            <person name="MacKenzie S."/>
            <person name="Amaro C."/>
        </authorList>
    </citation>
    <scope>NUCLEOTIDE SEQUENCE</scope>
</reference>
<accession>A0A0E9V7P2</accession>